<name>A0A8J2L3T5_9HEXA</name>
<gene>
    <name evidence="1" type="ORF">AFUS01_LOCUS35851</name>
</gene>
<protein>
    <submittedName>
        <fullName evidence="1">Uncharacterized protein</fullName>
    </submittedName>
</protein>
<feature type="non-terminal residue" evidence="1">
    <location>
        <position position="1"/>
    </location>
</feature>
<evidence type="ECO:0000313" key="1">
    <source>
        <dbReference type="EMBL" id="CAG7825758.1"/>
    </source>
</evidence>
<dbReference type="EMBL" id="CAJVCH010537417">
    <property type="protein sequence ID" value="CAG7825758.1"/>
    <property type="molecule type" value="Genomic_DNA"/>
</dbReference>
<accession>A0A8J2L3T5</accession>
<keyword evidence="2" id="KW-1185">Reference proteome</keyword>
<comment type="caution">
    <text evidence="1">The sequence shown here is derived from an EMBL/GenBank/DDBJ whole genome shotgun (WGS) entry which is preliminary data.</text>
</comment>
<dbReference type="Proteomes" id="UP000708208">
    <property type="component" value="Unassembled WGS sequence"/>
</dbReference>
<evidence type="ECO:0000313" key="2">
    <source>
        <dbReference type="Proteomes" id="UP000708208"/>
    </source>
</evidence>
<sequence length="8" mass="934">MLRSNSVQ</sequence>
<organism evidence="1 2">
    <name type="scientific">Allacma fusca</name>
    <dbReference type="NCBI Taxonomy" id="39272"/>
    <lineage>
        <taxon>Eukaryota</taxon>
        <taxon>Metazoa</taxon>
        <taxon>Ecdysozoa</taxon>
        <taxon>Arthropoda</taxon>
        <taxon>Hexapoda</taxon>
        <taxon>Collembola</taxon>
        <taxon>Symphypleona</taxon>
        <taxon>Sminthuridae</taxon>
        <taxon>Allacma</taxon>
    </lineage>
</organism>
<reference evidence="1" key="1">
    <citation type="submission" date="2021-06" db="EMBL/GenBank/DDBJ databases">
        <authorList>
            <person name="Hodson N. C."/>
            <person name="Mongue J. A."/>
            <person name="Jaron S. K."/>
        </authorList>
    </citation>
    <scope>NUCLEOTIDE SEQUENCE</scope>
</reference>
<proteinExistence type="predicted"/>